<dbReference type="EMBL" id="BGPR01015844">
    <property type="protein sequence ID" value="GBN70836.1"/>
    <property type="molecule type" value="Genomic_DNA"/>
</dbReference>
<organism evidence="1 2">
    <name type="scientific">Araneus ventricosus</name>
    <name type="common">Orbweaver spider</name>
    <name type="synonym">Epeira ventricosa</name>
    <dbReference type="NCBI Taxonomy" id="182803"/>
    <lineage>
        <taxon>Eukaryota</taxon>
        <taxon>Metazoa</taxon>
        <taxon>Ecdysozoa</taxon>
        <taxon>Arthropoda</taxon>
        <taxon>Chelicerata</taxon>
        <taxon>Arachnida</taxon>
        <taxon>Araneae</taxon>
        <taxon>Araneomorphae</taxon>
        <taxon>Entelegynae</taxon>
        <taxon>Araneoidea</taxon>
        <taxon>Araneidae</taxon>
        <taxon>Araneus</taxon>
    </lineage>
</organism>
<proteinExistence type="predicted"/>
<dbReference type="OrthoDB" id="6758100at2759"/>
<accession>A0A4Y2R5W1</accession>
<protein>
    <submittedName>
        <fullName evidence="1">Uncharacterized protein</fullName>
    </submittedName>
</protein>
<evidence type="ECO:0000313" key="2">
    <source>
        <dbReference type="Proteomes" id="UP000499080"/>
    </source>
</evidence>
<dbReference type="AlphaFoldDB" id="A0A4Y2R5W1"/>
<evidence type="ECO:0000313" key="1">
    <source>
        <dbReference type="EMBL" id="GBN70836.1"/>
    </source>
</evidence>
<comment type="caution">
    <text evidence="1">The sequence shown here is derived from an EMBL/GenBank/DDBJ whole genome shotgun (WGS) entry which is preliminary data.</text>
</comment>
<keyword evidence="2" id="KW-1185">Reference proteome</keyword>
<name>A0A4Y2R5W1_ARAVE</name>
<sequence length="91" mass="9831">MVSSPGISRTITEFEKNSFIGLGMTYEVDIIKIHEHSSTCLKKIPNVKCHNEEGNPSEGSQLISIGIRNVVVSKEPETAAPGAYLNGCKQA</sequence>
<reference evidence="1 2" key="1">
    <citation type="journal article" date="2019" name="Sci. Rep.">
        <title>Orb-weaving spider Araneus ventricosus genome elucidates the spidroin gene catalogue.</title>
        <authorList>
            <person name="Kono N."/>
            <person name="Nakamura H."/>
            <person name="Ohtoshi R."/>
            <person name="Moran D.A.P."/>
            <person name="Shinohara A."/>
            <person name="Yoshida Y."/>
            <person name="Fujiwara M."/>
            <person name="Mori M."/>
            <person name="Tomita M."/>
            <person name="Arakawa K."/>
        </authorList>
    </citation>
    <scope>NUCLEOTIDE SEQUENCE [LARGE SCALE GENOMIC DNA]</scope>
</reference>
<dbReference type="Proteomes" id="UP000499080">
    <property type="component" value="Unassembled WGS sequence"/>
</dbReference>
<gene>
    <name evidence="1" type="ORF">AVEN_107870_1</name>
</gene>